<reference evidence="2 3" key="1">
    <citation type="journal article" date="2014" name="Mol. Plant">
        <title>Chromosome Scale Genome Assembly and Transcriptome Profiling of Nannochloropsis gaditana in Nitrogen Depletion.</title>
        <authorList>
            <person name="Corteggiani Carpinelli E."/>
            <person name="Telatin A."/>
            <person name="Vitulo N."/>
            <person name="Forcato C."/>
            <person name="D'Angelo M."/>
            <person name="Schiavon R."/>
            <person name="Vezzi A."/>
            <person name="Giacometti G.M."/>
            <person name="Morosinotto T."/>
            <person name="Valle G."/>
        </authorList>
    </citation>
    <scope>NUCLEOTIDE SEQUENCE [LARGE SCALE GENOMIC DNA]</scope>
    <source>
        <strain evidence="2 3">B-31</strain>
    </source>
</reference>
<keyword evidence="3" id="KW-1185">Reference proteome</keyword>
<accession>W7TZ86</accession>
<feature type="transmembrane region" description="Helical" evidence="1">
    <location>
        <begin position="286"/>
        <end position="307"/>
    </location>
</feature>
<dbReference type="AlphaFoldDB" id="W7TZ86"/>
<organism evidence="2 3">
    <name type="scientific">Nannochloropsis gaditana</name>
    <dbReference type="NCBI Taxonomy" id="72520"/>
    <lineage>
        <taxon>Eukaryota</taxon>
        <taxon>Sar</taxon>
        <taxon>Stramenopiles</taxon>
        <taxon>Ochrophyta</taxon>
        <taxon>Eustigmatophyceae</taxon>
        <taxon>Eustigmatales</taxon>
        <taxon>Monodopsidaceae</taxon>
        <taxon>Nannochloropsis</taxon>
    </lineage>
</organism>
<keyword evidence="1" id="KW-1133">Transmembrane helix</keyword>
<evidence type="ECO:0000256" key="1">
    <source>
        <dbReference type="SAM" id="Phobius"/>
    </source>
</evidence>
<feature type="transmembrane region" description="Helical" evidence="1">
    <location>
        <begin position="75"/>
        <end position="96"/>
    </location>
</feature>
<evidence type="ECO:0000313" key="3">
    <source>
        <dbReference type="Proteomes" id="UP000019335"/>
    </source>
</evidence>
<comment type="caution">
    <text evidence="2">The sequence shown here is derived from an EMBL/GenBank/DDBJ whole genome shotgun (WGS) entry which is preliminary data.</text>
</comment>
<protein>
    <submittedName>
        <fullName evidence="2">Uncharacterized protein</fullName>
    </submittedName>
</protein>
<sequence length="330" mass="37075">MKSSPAWFLYTGIPVIIDIRTDRTPTTVEATFAPAHSLLRAPTHFINMTRNVPPLFNFDFPSCEYITQHPRTHELLGFVLAGVAIGLIIITVLTVYPGEPFDSSVLGPIHCKPLQSESDRKRFQRLGDKPEEMDVNVDCRRTSTCSGAHAITSKMWNYDSSGDSCDIFPSKISSIRHDCTVDRVKSHFSPLSTTRKSRCNGQEQQAQADALHRLLLREDRVWQQFQRLPRTFQSTLGLSESQVRAAIRQEVSQAEFEVPPGTGTETLPKDTGVIVDPMGMSMRVNLAFYLIAFGALVYFVDMDYGYAATCLFTRWFPKEAEVLGFKPVSD</sequence>
<name>W7TZ86_9STRA</name>
<dbReference type="EMBL" id="AZIL01000274">
    <property type="protein sequence ID" value="EWM28813.1"/>
    <property type="molecule type" value="Genomic_DNA"/>
</dbReference>
<keyword evidence="1" id="KW-0812">Transmembrane</keyword>
<proteinExistence type="predicted"/>
<dbReference type="Proteomes" id="UP000019335">
    <property type="component" value="Chromosome 4"/>
</dbReference>
<gene>
    <name evidence="2" type="ORF">Naga_100002g167</name>
</gene>
<dbReference type="OrthoDB" id="76049at2759"/>
<keyword evidence="1" id="KW-0472">Membrane</keyword>
<evidence type="ECO:0000313" key="2">
    <source>
        <dbReference type="EMBL" id="EWM28813.1"/>
    </source>
</evidence>